<comment type="caution">
    <text evidence="1">The sequence shown here is derived from an EMBL/GenBank/DDBJ whole genome shotgun (WGS) entry which is preliminary data.</text>
</comment>
<name>X1IEZ5_9ZZZZ</name>
<reference evidence="1" key="1">
    <citation type="journal article" date="2014" name="Front. Microbiol.">
        <title>High frequency of phylogenetically diverse reductive dehalogenase-homologous genes in deep subseafloor sedimentary metagenomes.</title>
        <authorList>
            <person name="Kawai M."/>
            <person name="Futagami T."/>
            <person name="Toyoda A."/>
            <person name="Takaki Y."/>
            <person name="Nishi S."/>
            <person name="Hori S."/>
            <person name="Arai W."/>
            <person name="Tsubouchi T."/>
            <person name="Morono Y."/>
            <person name="Uchiyama I."/>
            <person name="Ito T."/>
            <person name="Fujiyama A."/>
            <person name="Inagaki F."/>
            <person name="Takami H."/>
        </authorList>
    </citation>
    <scope>NUCLEOTIDE SEQUENCE</scope>
    <source>
        <strain evidence="1">Expedition CK06-06</strain>
    </source>
</reference>
<gene>
    <name evidence="1" type="ORF">S03H2_61021</name>
</gene>
<proteinExistence type="predicted"/>
<accession>X1IEZ5</accession>
<organism evidence="1">
    <name type="scientific">marine sediment metagenome</name>
    <dbReference type="NCBI Taxonomy" id="412755"/>
    <lineage>
        <taxon>unclassified sequences</taxon>
        <taxon>metagenomes</taxon>
        <taxon>ecological metagenomes</taxon>
    </lineage>
</organism>
<dbReference type="AlphaFoldDB" id="X1IEZ5"/>
<protein>
    <submittedName>
        <fullName evidence="1">Uncharacterized protein</fullName>
    </submittedName>
</protein>
<sequence>MLRRDDKEKAIKAKMKELRQLSEQRVDVDKSIWELKKYYAELTRKIDTVKGEIRLLGAKVPVGSQYTDRMMLGHLIDGRALHDLRP</sequence>
<evidence type="ECO:0000313" key="1">
    <source>
        <dbReference type="EMBL" id="GAH80287.1"/>
    </source>
</evidence>
<dbReference type="EMBL" id="BARU01039364">
    <property type="protein sequence ID" value="GAH80287.1"/>
    <property type="molecule type" value="Genomic_DNA"/>
</dbReference>